<keyword evidence="2" id="KW-1185">Reference proteome</keyword>
<keyword evidence="1" id="KW-0489">Methyltransferase</keyword>
<dbReference type="GO" id="GO:0008168">
    <property type="term" value="F:methyltransferase activity"/>
    <property type="evidence" value="ECO:0007669"/>
    <property type="project" value="UniProtKB-KW"/>
</dbReference>
<keyword evidence="1" id="KW-0808">Transferase</keyword>
<dbReference type="CDD" id="cd02440">
    <property type="entry name" value="AdoMet_MTases"/>
    <property type="match status" value="1"/>
</dbReference>
<sequence>MHHLRYKTPYTRQFGTFQKVIHTLSFKSHLPMPDFYEINARAYFERTNRVDPAPILTPLLRHLRAGSTILDIGCGSGRDLKWLKGKGFKPSGLERSPSLAIMASEHSDCPVSIADLFEYQPPIHYDCILLIGTLVHLTKPEFPQALRSVMRMLKSGGIMYLSMKAWGGSEKSEDGRVFQLWSDSELRREFDRQELTILEHSRSRSLLGNRDVWLGYILKSGQ</sequence>
<dbReference type="HOGENOM" id="CLU_057823_2_1_7"/>
<dbReference type="InterPro" id="IPR029063">
    <property type="entry name" value="SAM-dependent_MTases_sf"/>
</dbReference>
<dbReference type="STRING" id="525897.Dbac_1068"/>
<evidence type="ECO:0000313" key="1">
    <source>
        <dbReference type="EMBL" id="ACU89181.1"/>
    </source>
</evidence>
<dbReference type="PANTHER" id="PTHR43861">
    <property type="entry name" value="TRANS-ACONITATE 2-METHYLTRANSFERASE-RELATED"/>
    <property type="match status" value="1"/>
</dbReference>
<gene>
    <name evidence="1" type="ordered locus">Dbac_1068</name>
</gene>
<dbReference type="Gene3D" id="3.40.50.150">
    <property type="entry name" value="Vaccinia Virus protein VP39"/>
    <property type="match status" value="1"/>
</dbReference>
<dbReference type="KEGG" id="dba:Dbac_1068"/>
<dbReference type="AlphaFoldDB" id="C7LQV2"/>
<dbReference type="SUPFAM" id="SSF53335">
    <property type="entry name" value="S-adenosyl-L-methionine-dependent methyltransferases"/>
    <property type="match status" value="1"/>
</dbReference>
<evidence type="ECO:0000313" key="2">
    <source>
        <dbReference type="Proteomes" id="UP000002216"/>
    </source>
</evidence>
<dbReference type="eggNOG" id="COG0500">
    <property type="taxonomic scope" value="Bacteria"/>
</dbReference>
<dbReference type="GO" id="GO:0032259">
    <property type="term" value="P:methylation"/>
    <property type="evidence" value="ECO:0007669"/>
    <property type="project" value="UniProtKB-KW"/>
</dbReference>
<name>C7LQV2_DESBD</name>
<dbReference type="EMBL" id="CP001629">
    <property type="protein sequence ID" value="ACU89181.1"/>
    <property type="molecule type" value="Genomic_DNA"/>
</dbReference>
<accession>C7LQV2</accession>
<dbReference type="Proteomes" id="UP000002216">
    <property type="component" value="Chromosome"/>
</dbReference>
<organism evidence="1 2">
    <name type="scientific">Desulfomicrobium baculatum (strain DSM 4028 / VKM B-1378 / X)</name>
    <name type="common">Desulfovibrio baculatus</name>
    <dbReference type="NCBI Taxonomy" id="525897"/>
    <lineage>
        <taxon>Bacteria</taxon>
        <taxon>Pseudomonadati</taxon>
        <taxon>Thermodesulfobacteriota</taxon>
        <taxon>Desulfovibrionia</taxon>
        <taxon>Desulfovibrionales</taxon>
        <taxon>Desulfomicrobiaceae</taxon>
        <taxon>Desulfomicrobium</taxon>
    </lineage>
</organism>
<protein>
    <submittedName>
        <fullName evidence="1">Methyltransferase type 12</fullName>
    </submittedName>
</protein>
<proteinExistence type="predicted"/>
<reference evidence="1 2" key="1">
    <citation type="journal article" date="2009" name="Stand. Genomic Sci.">
        <title>Complete genome sequence of Desulfomicrobium baculatum type strain (X).</title>
        <authorList>
            <person name="Copeland A."/>
            <person name="Spring S."/>
            <person name="Goker M."/>
            <person name="Schneider S."/>
            <person name="Lapidus A."/>
            <person name="Del Rio T.G."/>
            <person name="Tice H."/>
            <person name="Cheng J.F."/>
            <person name="Chen F."/>
            <person name="Nolan M."/>
            <person name="Bruce D."/>
            <person name="Goodwin L."/>
            <person name="Pitluck S."/>
            <person name="Ivanova N."/>
            <person name="Mavrommatis K."/>
            <person name="Ovchinnikova G."/>
            <person name="Pati A."/>
            <person name="Chen A."/>
            <person name="Palaniappan K."/>
            <person name="Land M."/>
            <person name="Hauser L."/>
            <person name="Chang Y.J."/>
            <person name="Jeffries C.C."/>
            <person name="Meincke L."/>
            <person name="Sims D."/>
            <person name="Brettin T."/>
            <person name="Detter J.C."/>
            <person name="Han C."/>
            <person name="Chain P."/>
            <person name="Bristow J."/>
            <person name="Eisen J.A."/>
            <person name="Markowitz V."/>
            <person name="Hugenholtz P."/>
            <person name="Kyrpides N.C."/>
            <person name="Klenk H.P."/>
            <person name="Lucas S."/>
        </authorList>
    </citation>
    <scope>NUCLEOTIDE SEQUENCE [LARGE SCALE GENOMIC DNA]</scope>
    <source>
        <strain evidence="2">DSM 4028 / VKM B-1378 / X</strain>
    </source>
</reference>
<dbReference type="Pfam" id="PF13489">
    <property type="entry name" value="Methyltransf_23"/>
    <property type="match status" value="1"/>
</dbReference>